<organism evidence="2 3">
    <name type="scientific">Sulfitobacter mediterraneus</name>
    <dbReference type="NCBI Taxonomy" id="83219"/>
    <lineage>
        <taxon>Bacteria</taxon>
        <taxon>Pseudomonadati</taxon>
        <taxon>Pseudomonadota</taxon>
        <taxon>Alphaproteobacteria</taxon>
        <taxon>Rhodobacterales</taxon>
        <taxon>Roseobacteraceae</taxon>
        <taxon>Sulfitobacter</taxon>
    </lineage>
</organism>
<accession>A0A2T6CH33</accession>
<dbReference type="AlphaFoldDB" id="A0A2T6CH33"/>
<evidence type="ECO:0000256" key="1">
    <source>
        <dbReference type="SAM" id="SignalP"/>
    </source>
</evidence>
<feature type="signal peptide" evidence="1">
    <location>
        <begin position="1"/>
        <end position="22"/>
    </location>
</feature>
<dbReference type="Proteomes" id="UP000244092">
    <property type="component" value="Unassembled WGS sequence"/>
</dbReference>
<protein>
    <recommendedName>
        <fullName evidence="4">DUF4189 domain-containing protein</fullName>
    </recommendedName>
</protein>
<proteinExistence type="predicted"/>
<comment type="caution">
    <text evidence="2">The sequence shown here is derived from an EMBL/GenBank/DDBJ whole genome shotgun (WGS) entry which is preliminary data.</text>
</comment>
<evidence type="ECO:0000313" key="2">
    <source>
        <dbReference type="EMBL" id="PTX74805.1"/>
    </source>
</evidence>
<sequence length="204" mass="22047">MFKPGLIAASLIAVCLPFSAGAQLTAALESKVTIVAPRSLNTNQADAFEEFVNDSRYNGAFYVSQNGGFHWRTNLNSLAAAKRLTGQACNLNGRNCQIYATLTPKSARLSKAIEGLSQTAARDAEAWARQNTKDGRSVAVAASGYAGWAGWRGKSSSAKLRSSALNHCGDLLRARIKRLEAKQREALEQEGLLQCKIIFTQPTR</sequence>
<feature type="chain" id="PRO_5015688292" description="DUF4189 domain-containing protein" evidence="1">
    <location>
        <begin position="23"/>
        <end position="204"/>
    </location>
</feature>
<name>A0A2T6CH33_9RHOB</name>
<keyword evidence="1" id="KW-0732">Signal</keyword>
<reference evidence="2 3" key="1">
    <citation type="submission" date="2018-04" db="EMBL/GenBank/DDBJ databases">
        <title>Genomic Encyclopedia of Archaeal and Bacterial Type Strains, Phase II (KMG-II): from individual species to whole genera.</title>
        <authorList>
            <person name="Goeker M."/>
        </authorList>
    </citation>
    <scope>NUCLEOTIDE SEQUENCE [LARGE SCALE GENOMIC DNA]</scope>
    <source>
        <strain evidence="2 3">DSM 12244</strain>
    </source>
</reference>
<dbReference type="EMBL" id="QBKU01000003">
    <property type="protein sequence ID" value="PTX74805.1"/>
    <property type="molecule type" value="Genomic_DNA"/>
</dbReference>
<dbReference type="RefSeq" id="WP_146173111.1">
    <property type="nucleotide sequence ID" value="NZ_QBKU01000003.1"/>
</dbReference>
<evidence type="ECO:0000313" key="3">
    <source>
        <dbReference type="Proteomes" id="UP000244092"/>
    </source>
</evidence>
<gene>
    <name evidence="2" type="ORF">C8N31_103287</name>
</gene>
<evidence type="ECO:0008006" key="4">
    <source>
        <dbReference type="Google" id="ProtNLM"/>
    </source>
</evidence>